<dbReference type="InterPro" id="IPR036038">
    <property type="entry name" value="Aminotransferase-like"/>
</dbReference>
<dbReference type="AlphaFoldDB" id="A0A1C4XHH7"/>
<dbReference type="InterPro" id="IPR043132">
    <property type="entry name" value="BCAT-like_C"/>
</dbReference>
<evidence type="ECO:0000313" key="3">
    <source>
        <dbReference type="Proteomes" id="UP000198797"/>
    </source>
</evidence>
<gene>
    <name evidence="2" type="ORF">GA0070216_104392</name>
</gene>
<dbReference type="Pfam" id="PF01063">
    <property type="entry name" value="Aminotran_4"/>
    <property type="match status" value="1"/>
</dbReference>
<keyword evidence="2" id="KW-0808">Transferase</keyword>
<proteinExistence type="inferred from homology"/>
<organism evidence="2 3">
    <name type="scientific">Micromonospora matsumotoense</name>
    <dbReference type="NCBI Taxonomy" id="121616"/>
    <lineage>
        <taxon>Bacteria</taxon>
        <taxon>Bacillati</taxon>
        <taxon>Actinomycetota</taxon>
        <taxon>Actinomycetes</taxon>
        <taxon>Micromonosporales</taxon>
        <taxon>Micromonosporaceae</taxon>
        <taxon>Micromonospora</taxon>
    </lineage>
</organism>
<keyword evidence="2" id="KW-0456">Lyase</keyword>
<name>A0A1C4XHH7_9ACTN</name>
<dbReference type="PANTHER" id="PTHR42743:SF11">
    <property type="entry name" value="AMINODEOXYCHORISMATE LYASE"/>
    <property type="match status" value="1"/>
</dbReference>
<dbReference type="InterPro" id="IPR050571">
    <property type="entry name" value="Class-IV_PLP-Dep_Aminotrnsfr"/>
</dbReference>
<dbReference type="GO" id="GO:0008483">
    <property type="term" value="F:transaminase activity"/>
    <property type="evidence" value="ECO:0007669"/>
    <property type="project" value="UniProtKB-KW"/>
</dbReference>
<protein>
    <submittedName>
        <fullName evidence="2">Branched-chain amino acid aminotransferase/4-amino-4-deoxychorismate lyase</fullName>
    </submittedName>
</protein>
<reference evidence="3" key="1">
    <citation type="submission" date="2016-06" db="EMBL/GenBank/DDBJ databases">
        <authorList>
            <person name="Varghese N."/>
            <person name="Submissions Spin"/>
        </authorList>
    </citation>
    <scope>NUCLEOTIDE SEQUENCE [LARGE SCALE GENOMIC DNA]</scope>
    <source>
        <strain evidence="3">DSM 44100</strain>
    </source>
</reference>
<dbReference type="EMBL" id="FMCU01000004">
    <property type="protein sequence ID" value="SCF07925.1"/>
    <property type="molecule type" value="Genomic_DNA"/>
</dbReference>
<dbReference type="Proteomes" id="UP000198797">
    <property type="component" value="Unassembled WGS sequence"/>
</dbReference>
<dbReference type="RefSeq" id="WP_176738932.1">
    <property type="nucleotide sequence ID" value="NZ_FMCU01000004.1"/>
</dbReference>
<dbReference type="GO" id="GO:0046394">
    <property type="term" value="P:carboxylic acid biosynthetic process"/>
    <property type="evidence" value="ECO:0007669"/>
    <property type="project" value="UniProtKB-ARBA"/>
</dbReference>
<keyword evidence="3" id="KW-1185">Reference proteome</keyword>
<dbReference type="SUPFAM" id="SSF56752">
    <property type="entry name" value="D-aminoacid aminotransferase-like PLP-dependent enzymes"/>
    <property type="match status" value="1"/>
</dbReference>
<dbReference type="GO" id="GO:0016829">
    <property type="term" value="F:lyase activity"/>
    <property type="evidence" value="ECO:0007669"/>
    <property type="project" value="UniProtKB-KW"/>
</dbReference>
<accession>A0A1C4XHH7</accession>
<dbReference type="Gene3D" id="3.20.10.10">
    <property type="entry name" value="D-amino Acid Aminotransferase, subunit A, domain 2"/>
    <property type="match status" value="1"/>
</dbReference>
<evidence type="ECO:0000313" key="2">
    <source>
        <dbReference type="EMBL" id="SCF07925.1"/>
    </source>
</evidence>
<dbReference type="STRING" id="121616.GA0070216_104392"/>
<dbReference type="InterPro" id="IPR001544">
    <property type="entry name" value="Aminotrans_IV"/>
</dbReference>
<dbReference type="PANTHER" id="PTHR42743">
    <property type="entry name" value="AMINO-ACID AMINOTRANSFERASE"/>
    <property type="match status" value="1"/>
</dbReference>
<comment type="similarity">
    <text evidence="1">Belongs to the class-IV pyridoxal-phosphate-dependent aminotransferase family.</text>
</comment>
<sequence length="276" mass="30886">MPSATRAVPLLLWETGVSEGIEDSRYRPVVADSWLLTDGRARAYPLHWRRFGAAVQRFGVPAHRVASFGTSVTAALPRSGVWFPRIELHMIPTQRLALRLRPAPPLVSRARGWLWPHPDPRRLPHLKGPDFEKLEKIRAAAQDAGADEALLCDEQGLVREGAFSTLYWWSAGILHTPPDDGRILPGVTRRLLLARCAALGLPVRHRLPSVAELLDSEVWITSALHGIRVLTEINGQPTAPVHERRLHEWRAHLDALSEPLPDPEAIWPHRSTEEAP</sequence>
<evidence type="ECO:0000256" key="1">
    <source>
        <dbReference type="ARBA" id="ARBA00009320"/>
    </source>
</evidence>
<keyword evidence="2" id="KW-0032">Aminotransferase</keyword>